<evidence type="ECO:0000256" key="3">
    <source>
        <dbReference type="ARBA" id="ARBA00023015"/>
    </source>
</evidence>
<evidence type="ECO:0000259" key="8">
    <source>
        <dbReference type="PROSITE" id="PS50048"/>
    </source>
</evidence>
<feature type="domain" description="Zn(2)-C6 fungal-type" evidence="8">
    <location>
        <begin position="21"/>
        <end position="52"/>
    </location>
</feature>
<keyword evidence="2" id="KW-0479">Metal-binding</keyword>
<keyword evidence="7" id="KW-0472">Membrane</keyword>
<gene>
    <name evidence="9" type="ORF">BJX66DRAFT_349526</name>
</gene>
<accession>A0ABR4FJA9</accession>
<dbReference type="InterPro" id="IPR050613">
    <property type="entry name" value="Sec_Metabolite_Reg"/>
</dbReference>
<dbReference type="EMBL" id="JBFTWV010000245">
    <property type="protein sequence ID" value="KAL2783333.1"/>
    <property type="molecule type" value="Genomic_DNA"/>
</dbReference>
<dbReference type="PROSITE" id="PS50048">
    <property type="entry name" value="ZN2_CY6_FUNGAL_2"/>
    <property type="match status" value="1"/>
</dbReference>
<dbReference type="CDD" id="cd12148">
    <property type="entry name" value="fungal_TF_MHR"/>
    <property type="match status" value="1"/>
</dbReference>
<evidence type="ECO:0000313" key="9">
    <source>
        <dbReference type="EMBL" id="KAL2783333.1"/>
    </source>
</evidence>
<evidence type="ECO:0000256" key="2">
    <source>
        <dbReference type="ARBA" id="ARBA00022723"/>
    </source>
</evidence>
<evidence type="ECO:0000256" key="6">
    <source>
        <dbReference type="ARBA" id="ARBA00023242"/>
    </source>
</evidence>
<dbReference type="InterPro" id="IPR007219">
    <property type="entry name" value="XnlR_reg_dom"/>
</dbReference>
<evidence type="ECO:0000256" key="1">
    <source>
        <dbReference type="ARBA" id="ARBA00004123"/>
    </source>
</evidence>
<dbReference type="PANTHER" id="PTHR31001">
    <property type="entry name" value="UNCHARACTERIZED TRANSCRIPTIONAL REGULATORY PROTEIN"/>
    <property type="match status" value="1"/>
</dbReference>
<keyword evidence="4" id="KW-0238">DNA-binding</keyword>
<dbReference type="InterPro" id="IPR036864">
    <property type="entry name" value="Zn2-C6_fun-type_DNA-bd_sf"/>
</dbReference>
<dbReference type="PROSITE" id="PS00463">
    <property type="entry name" value="ZN2_CY6_FUNGAL_1"/>
    <property type="match status" value="1"/>
</dbReference>
<comment type="caution">
    <text evidence="9">The sequence shown here is derived from an EMBL/GenBank/DDBJ whole genome shotgun (WGS) entry which is preliminary data.</text>
</comment>
<reference evidence="9 10" key="1">
    <citation type="submission" date="2024-07" db="EMBL/GenBank/DDBJ databases">
        <title>Section-level genome sequencing and comparative genomics of Aspergillus sections Usti and Cavernicolus.</title>
        <authorList>
            <consortium name="Lawrence Berkeley National Laboratory"/>
            <person name="Nybo J.L."/>
            <person name="Vesth T.C."/>
            <person name="Theobald S."/>
            <person name="Frisvad J.C."/>
            <person name="Larsen T.O."/>
            <person name="Kjaerboelling I."/>
            <person name="Rothschild-Mancinelli K."/>
            <person name="Lyhne E.K."/>
            <person name="Kogle M.E."/>
            <person name="Barry K."/>
            <person name="Clum A."/>
            <person name="Na H."/>
            <person name="Ledsgaard L."/>
            <person name="Lin J."/>
            <person name="Lipzen A."/>
            <person name="Kuo A."/>
            <person name="Riley R."/>
            <person name="Mondo S."/>
            <person name="Labutti K."/>
            <person name="Haridas S."/>
            <person name="Pangalinan J."/>
            <person name="Salamov A.A."/>
            <person name="Simmons B.A."/>
            <person name="Magnuson J.K."/>
            <person name="Chen J."/>
            <person name="Drula E."/>
            <person name="Henrissat B."/>
            <person name="Wiebenga A."/>
            <person name="Lubbers R.J."/>
            <person name="Gomes A.C."/>
            <person name="Makela M.R."/>
            <person name="Stajich J."/>
            <person name="Grigoriev I.V."/>
            <person name="Mortensen U.H."/>
            <person name="De Vries R.P."/>
            <person name="Baker S.E."/>
            <person name="Andersen M.R."/>
        </authorList>
    </citation>
    <scope>NUCLEOTIDE SEQUENCE [LARGE SCALE GENOMIC DNA]</scope>
    <source>
        <strain evidence="9 10">CBS 209.92</strain>
    </source>
</reference>
<evidence type="ECO:0000256" key="7">
    <source>
        <dbReference type="SAM" id="Phobius"/>
    </source>
</evidence>
<protein>
    <recommendedName>
        <fullName evidence="8">Zn(2)-C6 fungal-type domain-containing protein</fullName>
    </recommendedName>
</protein>
<keyword evidence="7" id="KW-1133">Transmembrane helix</keyword>
<keyword evidence="5" id="KW-0804">Transcription</keyword>
<dbReference type="CDD" id="cd00067">
    <property type="entry name" value="GAL4"/>
    <property type="match status" value="1"/>
</dbReference>
<organism evidence="9 10">
    <name type="scientific">Aspergillus keveii</name>
    <dbReference type="NCBI Taxonomy" id="714993"/>
    <lineage>
        <taxon>Eukaryota</taxon>
        <taxon>Fungi</taxon>
        <taxon>Dikarya</taxon>
        <taxon>Ascomycota</taxon>
        <taxon>Pezizomycotina</taxon>
        <taxon>Eurotiomycetes</taxon>
        <taxon>Eurotiomycetidae</taxon>
        <taxon>Eurotiales</taxon>
        <taxon>Aspergillaceae</taxon>
        <taxon>Aspergillus</taxon>
        <taxon>Aspergillus subgen. Nidulantes</taxon>
    </lineage>
</organism>
<sequence>MSSPVKRWPSKRPRRVRKPISCKPCRESKLRCDRQAPCAACRRRDMIDDCIYRPVSPTIASPILSRPAQDHAWDTSQLLSPRQSTETSSPLVVDNRAASDSHARWDEVHQRPTDEPNHIQERFNSALFPFGIAPVVSRQDILALLPPKETCDYLITRYFQLLSPQFHILHSPTFQRQYGLFQLDPMNIDLSWISLLFTICAVTLNTMEDTDPIFADLQSDKNQLLSSSTAVARLRSAAMMCLSQDQFMVRHTLCTLEALLILIYGISHNDGVERAWVLLGMAQNIAIALRCNRRRRCWAGVLLLHTNQAIIFRDVNVSSLIGSKPTLPADVNDCDIQDDRILPASTQPTQMSMIMLKLRVFQLTSRISDHLSSNNKMSEQRLLEFDSEIAQEQVKWDEIFLLDGQPSILDSSSYAHCCFLQHYAHQLYLLLHRAFCLPRPGSPPRAESQLKCITSGAALLEIHRQFCEVPRLRNYRWYVYGMISFVALHGAAAMASCLLMGAHIPNPSMYREAFDANVARFEQLRGRSAICAKSYPILRHLQTMLSSDKETVPDSGADLTNGFDDWIDTVQWLNADALNFDIPPFVA</sequence>
<dbReference type="Gene3D" id="4.10.240.10">
    <property type="entry name" value="Zn(2)-C6 fungal-type DNA-binding domain"/>
    <property type="match status" value="1"/>
</dbReference>
<feature type="transmembrane region" description="Helical" evidence="7">
    <location>
        <begin position="477"/>
        <end position="501"/>
    </location>
</feature>
<keyword evidence="7" id="KW-0812">Transmembrane</keyword>
<name>A0ABR4FJA9_9EURO</name>
<dbReference type="InterPro" id="IPR001138">
    <property type="entry name" value="Zn2Cys6_DnaBD"/>
</dbReference>
<evidence type="ECO:0000256" key="4">
    <source>
        <dbReference type="ARBA" id="ARBA00023125"/>
    </source>
</evidence>
<comment type="subcellular location">
    <subcellularLocation>
        <location evidence="1">Nucleus</location>
    </subcellularLocation>
</comment>
<evidence type="ECO:0000256" key="5">
    <source>
        <dbReference type="ARBA" id="ARBA00023163"/>
    </source>
</evidence>
<dbReference type="SMART" id="SM00066">
    <property type="entry name" value="GAL4"/>
    <property type="match status" value="1"/>
</dbReference>
<evidence type="ECO:0000313" key="10">
    <source>
        <dbReference type="Proteomes" id="UP001610563"/>
    </source>
</evidence>
<keyword evidence="10" id="KW-1185">Reference proteome</keyword>
<dbReference type="SUPFAM" id="SSF57701">
    <property type="entry name" value="Zn2/Cys6 DNA-binding domain"/>
    <property type="match status" value="1"/>
</dbReference>
<dbReference type="PANTHER" id="PTHR31001:SF40">
    <property type="entry name" value="ZN(II)2CYS6 TRANSCRIPTION FACTOR (EUROFUNG)"/>
    <property type="match status" value="1"/>
</dbReference>
<dbReference type="Pfam" id="PF04082">
    <property type="entry name" value="Fungal_trans"/>
    <property type="match status" value="1"/>
</dbReference>
<dbReference type="Proteomes" id="UP001610563">
    <property type="component" value="Unassembled WGS sequence"/>
</dbReference>
<dbReference type="Pfam" id="PF00172">
    <property type="entry name" value="Zn_clus"/>
    <property type="match status" value="1"/>
</dbReference>
<keyword evidence="3" id="KW-0805">Transcription regulation</keyword>
<proteinExistence type="predicted"/>
<keyword evidence="6" id="KW-0539">Nucleus</keyword>